<dbReference type="EMBL" id="JBHTBH010000001">
    <property type="protein sequence ID" value="MFC7326597.1"/>
    <property type="molecule type" value="Genomic_DNA"/>
</dbReference>
<comment type="caution">
    <text evidence="1">The sequence shown here is derived from an EMBL/GenBank/DDBJ whole genome shotgun (WGS) entry which is preliminary data.</text>
</comment>
<sequence>MNHEPPRVAYADESFHEADSGGFYVLAAAVFDGDPDNARETIRTIHGSHRTYKSHWTKMDAHRRKLVAAEVADLCGVYLVAMGAPCPRGRQERARAKCLHALVPELHGYGVEVLCCEARTPALDQRDVRTVIDARFALVKGSRFEVRHVLGHQEPLLWVADVVAGAVRARLHGAEEYYEIIKASVYEIEVATGC</sequence>
<keyword evidence="2" id="KW-1185">Reference proteome</keyword>
<name>A0ABW2KC17_9ACTN</name>
<organism evidence="1 2">
    <name type="scientific">Marinactinospora rubrisoli</name>
    <dbReference type="NCBI Taxonomy" id="2715399"/>
    <lineage>
        <taxon>Bacteria</taxon>
        <taxon>Bacillati</taxon>
        <taxon>Actinomycetota</taxon>
        <taxon>Actinomycetes</taxon>
        <taxon>Streptosporangiales</taxon>
        <taxon>Nocardiopsidaceae</taxon>
        <taxon>Marinactinospora</taxon>
    </lineage>
</organism>
<evidence type="ECO:0000313" key="2">
    <source>
        <dbReference type="Proteomes" id="UP001596540"/>
    </source>
</evidence>
<proteinExistence type="predicted"/>
<reference evidence="2" key="1">
    <citation type="journal article" date="2019" name="Int. J. Syst. Evol. Microbiol.">
        <title>The Global Catalogue of Microorganisms (GCM) 10K type strain sequencing project: providing services to taxonomists for standard genome sequencing and annotation.</title>
        <authorList>
            <consortium name="The Broad Institute Genomics Platform"/>
            <consortium name="The Broad Institute Genome Sequencing Center for Infectious Disease"/>
            <person name="Wu L."/>
            <person name="Ma J."/>
        </authorList>
    </citation>
    <scope>NUCLEOTIDE SEQUENCE [LARGE SCALE GENOMIC DNA]</scope>
    <source>
        <strain evidence="2">CGMCC 4.7382</strain>
    </source>
</reference>
<dbReference type="RefSeq" id="WP_379868412.1">
    <property type="nucleotide sequence ID" value="NZ_JBHTBH010000001.1"/>
</dbReference>
<evidence type="ECO:0000313" key="1">
    <source>
        <dbReference type="EMBL" id="MFC7326597.1"/>
    </source>
</evidence>
<gene>
    <name evidence="1" type="ORF">ACFQRF_02480</name>
</gene>
<dbReference type="Pfam" id="PF12686">
    <property type="entry name" value="DUF3800"/>
    <property type="match status" value="1"/>
</dbReference>
<protein>
    <submittedName>
        <fullName evidence="1">DUF3800 domain-containing protein</fullName>
    </submittedName>
</protein>
<dbReference type="Proteomes" id="UP001596540">
    <property type="component" value="Unassembled WGS sequence"/>
</dbReference>
<dbReference type="InterPro" id="IPR024524">
    <property type="entry name" value="DUF3800"/>
</dbReference>
<accession>A0ABW2KC17</accession>